<dbReference type="InterPro" id="IPR052202">
    <property type="entry name" value="Yeast_MetPath_Reg"/>
</dbReference>
<dbReference type="GO" id="GO:0000981">
    <property type="term" value="F:DNA-binding transcription factor activity, RNA polymerase II-specific"/>
    <property type="evidence" value="ECO:0007669"/>
    <property type="project" value="InterPro"/>
</dbReference>
<dbReference type="InterPro" id="IPR001138">
    <property type="entry name" value="Zn2Cys6_DnaBD"/>
</dbReference>
<dbReference type="InterPro" id="IPR036864">
    <property type="entry name" value="Zn2-C6_fun-type_DNA-bd_sf"/>
</dbReference>
<keyword evidence="6" id="KW-0804">Transcription</keyword>
<dbReference type="PANTHER" id="PTHR47782:SF1">
    <property type="entry name" value="PYRIMIDINE PATHWAY REGULATORY PROTEIN 1"/>
    <property type="match status" value="1"/>
</dbReference>
<name>A0AAD9YPP1_COLKA</name>
<dbReference type="SUPFAM" id="SSF57701">
    <property type="entry name" value="Zn2/Cys6 DNA-binding domain"/>
    <property type="match status" value="1"/>
</dbReference>
<evidence type="ECO:0000256" key="8">
    <source>
        <dbReference type="SAM" id="MobiDB-lite"/>
    </source>
</evidence>
<sequence length="130" mass="14536">MESPQRQILHPTCARMRKVRCDGQMPRCGPCEQADVDCLIVGVSSSSPHNRSYVESLQERVRELQKQEQEVKALLESKHREGGRPMAAEDLTHSNHGMKNDWPDASPIGIGASTNEHGSLTSYSQKSRPR</sequence>
<feature type="region of interest" description="Disordered" evidence="8">
    <location>
        <begin position="75"/>
        <end position="130"/>
    </location>
</feature>
<dbReference type="CDD" id="cd00067">
    <property type="entry name" value="GAL4"/>
    <property type="match status" value="1"/>
</dbReference>
<organism evidence="10 11">
    <name type="scientific">Colletotrichum kahawae</name>
    <name type="common">Coffee berry disease fungus</name>
    <dbReference type="NCBI Taxonomy" id="34407"/>
    <lineage>
        <taxon>Eukaryota</taxon>
        <taxon>Fungi</taxon>
        <taxon>Dikarya</taxon>
        <taxon>Ascomycota</taxon>
        <taxon>Pezizomycotina</taxon>
        <taxon>Sordariomycetes</taxon>
        <taxon>Hypocreomycetidae</taxon>
        <taxon>Glomerellales</taxon>
        <taxon>Glomerellaceae</taxon>
        <taxon>Colletotrichum</taxon>
        <taxon>Colletotrichum gloeosporioides species complex</taxon>
    </lineage>
</organism>
<dbReference type="GO" id="GO:0005634">
    <property type="term" value="C:nucleus"/>
    <property type="evidence" value="ECO:0007669"/>
    <property type="project" value="UniProtKB-SubCell"/>
</dbReference>
<evidence type="ECO:0000256" key="1">
    <source>
        <dbReference type="ARBA" id="ARBA00004123"/>
    </source>
</evidence>
<keyword evidence="7" id="KW-0539">Nucleus</keyword>
<keyword evidence="3" id="KW-0862">Zinc</keyword>
<dbReference type="Pfam" id="PF00172">
    <property type="entry name" value="Zn_clus"/>
    <property type="match status" value="1"/>
</dbReference>
<evidence type="ECO:0000313" key="11">
    <source>
        <dbReference type="Proteomes" id="UP001281614"/>
    </source>
</evidence>
<dbReference type="Proteomes" id="UP001281614">
    <property type="component" value="Unassembled WGS sequence"/>
</dbReference>
<evidence type="ECO:0000256" key="4">
    <source>
        <dbReference type="ARBA" id="ARBA00023015"/>
    </source>
</evidence>
<feature type="domain" description="Zn(2)-C6 fungal-type" evidence="9">
    <location>
        <begin position="15"/>
        <end position="39"/>
    </location>
</feature>
<evidence type="ECO:0000256" key="3">
    <source>
        <dbReference type="ARBA" id="ARBA00022833"/>
    </source>
</evidence>
<evidence type="ECO:0000256" key="2">
    <source>
        <dbReference type="ARBA" id="ARBA00022723"/>
    </source>
</evidence>
<protein>
    <submittedName>
        <fullName evidence="10">Fungal specific transcription factor</fullName>
    </submittedName>
</protein>
<evidence type="ECO:0000313" key="10">
    <source>
        <dbReference type="EMBL" id="KAK2771204.1"/>
    </source>
</evidence>
<dbReference type="GO" id="GO:0008270">
    <property type="term" value="F:zinc ion binding"/>
    <property type="evidence" value="ECO:0007669"/>
    <property type="project" value="InterPro"/>
</dbReference>
<comment type="caution">
    <text evidence="10">The sequence shown here is derived from an EMBL/GenBank/DDBJ whole genome shotgun (WGS) entry which is preliminary data.</text>
</comment>
<evidence type="ECO:0000256" key="6">
    <source>
        <dbReference type="ARBA" id="ARBA00023163"/>
    </source>
</evidence>
<evidence type="ECO:0000259" key="9">
    <source>
        <dbReference type="Pfam" id="PF00172"/>
    </source>
</evidence>
<dbReference type="EMBL" id="VYYT01000084">
    <property type="protein sequence ID" value="KAK2771204.1"/>
    <property type="molecule type" value="Genomic_DNA"/>
</dbReference>
<dbReference type="GO" id="GO:0043565">
    <property type="term" value="F:sequence-specific DNA binding"/>
    <property type="evidence" value="ECO:0007669"/>
    <property type="project" value="TreeGrafter"/>
</dbReference>
<evidence type="ECO:0000256" key="7">
    <source>
        <dbReference type="ARBA" id="ARBA00023242"/>
    </source>
</evidence>
<reference evidence="10" key="1">
    <citation type="submission" date="2023-02" db="EMBL/GenBank/DDBJ databases">
        <title>Colletotrichum kahawae CIFC_Que2 genome sequencing and assembly.</title>
        <authorList>
            <person name="Baroncelli R."/>
        </authorList>
    </citation>
    <scope>NUCLEOTIDE SEQUENCE</scope>
    <source>
        <strain evidence="10">CIFC_Que2</strain>
    </source>
</reference>
<dbReference type="Gene3D" id="4.10.240.10">
    <property type="entry name" value="Zn(2)-C6 fungal-type DNA-binding domain"/>
    <property type="match status" value="1"/>
</dbReference>
<feature type="compositionally biased region" description="Polar residues" evidence="8">
    <location>
        <begin position="112"/>
        <end position="130"/>
    </location>
</feature>
<evidence type="ECO:0000256" key="5">
    <source>
        <dbReference type="ARBA" id="ARBA00023125"/>
    </source>
</evidence>
<keyword evidence="2" id="KW-0479">Metal-binding</keyword>
<proteinExistence type="predicted"/>
<accession>A0AAD9YPP1</accession>
<gene>
    <name evidence="10" type="ORF">CKAH01_14450</name>
</gene>
<dbReference type="PANTHER" id="PTHR47782">
    <property type="entry name" value="ZN(II)2CYS6 TRANSCRIPTION FACTOR (EUROFUNG)-RELATED"/>
    <property type="match status" value="1"/>
</dbReference>
<dbReference type="GO" id="GO:0045944">
    <property type="term" value="P:positive regulation of transcription by RNA polymerase II"/>
    <property type="evidence" value="ECO:0007669"/>
    <property type="project" value="TreeGrafter"/>
</dbReference>
<comment type="subcellular location">
    <subcellularLocation>
        <location evidence="1">Nucleus</location>
    </subcellularLocation>
</comment>
<feature type="compositionally biased region" description="Basic and acidic residues" evidence="8">
    <location>
        <begin position="90"/>
        <end position="102"/>
    </location>
</feature>
<keyword evidence="11" id="KW-1185">Reference proteome</keyword>
<dbReference type="AlphaFoldDB" id="A0AAD9YPP1"/>
<keyword evidence="4" id="KW-0805">Transcription regulation</keyword>
<keyword evidence="5" id="KW-0238">DNA-binding</keyword>